<dbReference type="AlphaFoldDB" id="A0ABD2NRD3"/>
<reference evidence="1 2" key="1">
    <citation type="journal article" date="2021" name="BMC Biol.">
        <title>Horizontally acquired antibacterial genes associated with adaptive radiation of ladybird beetles.</title>
        <authorList>
            <person name="Li H.S."/>
            <person name="Tang X.F."/>
            <person name="Huang Y.H."/>
            <person name="Xu Z.Y."/>
            <person name="Chen M.L."/>
            <person name="Du X.Y."/>
            <person name="Qiu B.Y."/>
            <person name="Chen P.T."/>
            <person name="Zhang W."/>
            <person name="Slipinski A."/>
            <person name="Escalona H.E."/>
            <person name="Waterhouse R.M."/>
            <person name="Zwick A."/>
            <person name="Pang H."/>
        </authorList>
    </citation>
    <scope>NUCLEOTIDE SEQUENCE [LARGE SCALE GENOMIC DNA]</scope>
    <source>
        <strain evidence="1">SYSU2018</strain>
    </source>
</reference>
<dbReference type="EMBL" id="JABFTP020000144">
    <property type="protein sequence ID" value="KAL3281283.1"/>
    <property type="molecule type" value="Genomic_DNA"/>
</dbReference>
<proteinExistence type="predicted"/>
<accession>A0ABD2NRD3</accession>
<sequence>RNVKTYPRADIGSDHNPVIATVRPRWKVTRKPKPPRKPEVGFLRDVTIKQT</sequence>
<evidence type="ECO:0000313" key="2">
    <source>
        <dbReference type="Proteomes" id="UP001516400"/>
    </source>
</evidence>
<feature type="non-terminal residue" evidence="1">
    <location>
        <position position="51"/>
    </location>
</feature>
<protein>
    <submittedName>
        <fullName evidence="1">Uncharacterized protein</fullName>
    </submittedName>
</protein>
<comment type="caution">
    <text evidence="1">The sequence shown here is derived from an EMBL/GenBank/DDBJ whole genome shotgun (WGS) entry which is preliminary data.</text>
</comment>
<organism evidence="1 2">
    <name type="scientific">Cryptolaemus montrouzieri</name>
    <dbReference type="NCBI Taxonomy" id="559131"/>
    <lineage>
        <taxon>Eukaryota</taxon>
        <taxon>Metazoa</taxon>
        <taxon>Ecdysozoa</taxon>
        <taxon>Arthropoda</taxon>
        <taxon>Hexapoda</taxon>
        <taxon>Insecta</taxon>
        <taxon>Pterygota</taxon>
        <taxon>Neoptera</taxon>
        <taxon>Endopterygota</taxon>
        <taxon>Coleoptera</taxon>
        <taxon>Polyphaga</taxon>
        <taxon>Cucujiformia</taxon>
        <taxon>Coccinelloidea</taxon>
        <taxon>Coccinellidae</taxon>
        <taxon>Scymninae</taxon>
        <taxon>Scymnini</taxon>
        <taxon>Cryptolaemus</taxon>
    </lineage>
</organism>
<name>A0ABD2NRD3_9CUCU</name>
<evidence type="ECO:0000313" key="1">
    <source>
        <dbReference type="EMBL" id="KAL3281283.1"/>
    </source>
</evidence>
<keyword evidence="2" id="KW-1185">Reference proteome</keyword>
<dbReference type="Proteomes" id="UP001516400">
    <property type="component" value="Unassembled WGS sequence"/>
</dbReference>
<gene>
    <name evidence="1" type="ORF">HHI36_004496</name>
</gene>
<feature type="non-terminal residue" evidence="1">
    <location>
        <position position="1"/>
    </location>
</feature>